<dbReference type="STRING" id="980251.GCA_001642875_05108"/>
<accession>A0A5B9P5P6</accession>
<reference evidence="2 3" key="1">
    <citation type="submission" date="2019-08" db="EMBL/GenBank/DDBJ databases">
        <title>Deep-cultivation of Planctomycetes and their phenomic and genomic characterization uncovers novel biology.</title>
        <authorList>
            <person name="Wiegand S."/>
            <person name="Jogler M."/>
            <person name="Boedeker C."/>
            <person name="Pinto D."/>
            <person name="Vollmers J."/>
            <person name="Rivas-Marin E."/>
            <person name="Kohn T."/>
            <person name="Peeters S.H."/>
            <person name="Heuer A."/>
            <person name="Rast P."/>
            <person name="Oberbeckmann S."/>
            <person name="Bunk B."/>
            <person name="Jeske O."/>
            <person name="Meyerdierks A."/>
            <person name="Storesund J.E."/>
            <person name="Kallscheuer N."/>
            <person name="Luecker S."/>
            <person name="Lage O.M."/>
            <person name="Pohl T."/>
            <person name="Merkel B.J."/>
            <person name="Hornburger P."/>
            <person name="Mueller R.-W."/>
            <person name="Bruemmer F."/>
            <person name="Labrenz M."/>
            <person name="Spormann A.M."/>
            <person name="Op den Camp H."/>
            <person name="Overmann J."/>
            <person name="Amann R."/>
            <person name="Jetten M.S.M."/>
            <person name="Mascher T."/>
            <person name="Medema M.H."/>
            <person name="Devos D.P."/>
            <person name="Kaster A.-K."/>
            <person name="Ovreas L."/>
            <person name="Rohde M."/>
            <person name="Galperin M.Y."/>
            <person name="Jogler C."/>
        </authorList>
    </citation>
    <scope>NUCLEOTIDE SEQUENCE [LARGE SCALE GENOMIC DNA]</scope>
    <source>
        <strain evidence="2 3">FC18</strain>
    </source>
</reference>
<dbReference type="SMART" id="SM00822">
    <property type="entry name" value="PKS_KR"/>
    <property type="match status" value="1"/>
</dbReference>
<dbReference type="InterPro" id="IPR057326">
    <property type="entry name" value="KR_dom"/>
</dbReference>
<name>A0A5B9P5P6_9BACT</name>
<proteinExistence type="predicted"/>
<dbReference type="AlphaFoldDB" id="A0A5B9P5P6"/>
<feature type="domain" description="Ketoreductase" evidence="1">
    <location>
        <begin position="1"/>
        <end position="147"/>
    </location>
</feature>
<dbReference type="GO" id="GO:0003978">
    <property type="term" value="F:UDP-glucose 4-epimerase activity"/>
    <property type="evidence" value="ECO:0007669"/>
    <property type="project" value="UniProtKB-EC"/>
</dbReference>
<evidence type="ECO:0000259" key="1">
    <source>
        <dbReference type="SMART" id="SM00822"/>
    </source>
</evidence>
<dbReference type="Pfam" id="PF01370">
    <property type="entry name" value="Epimerase"/>
    <property type="match status" value="1"/>
</dbReference>
<dbReference type="InterPro" id="IPR050177">
    <property type="entry name" value="Lipid_A_modif_metabolic_enz"/>
</dbReference>
<dbReference type="InterPro" id="IPR001509">
    <property type="entry name" value="Epimerase_deHydtase"/>
</dbReference>
<evidence type="ECO:0000313" key="3">
    <source>
        <dbReference type="Proteomes" id="UP000322214"/>
    </source>
</evidence>
<keyword evidence="3" id="KW-1185">Reference proteome</keyword>
<dbReference type="OrthoDB" id="9811743at2"/>
<evidence type="ECO:0000313" key="2">
    <source>
        <dbReference type="EMBL" id="QEG20302.1"/>
    </source>
</evidence>
<dbReference type="SUPFAM" id="SSF51735">
    <property type="entry name" value="NAD(P)-binding Rossmann-fold domains"/>
    <property type="match status" value="1"/>
</dbReference>
<protein>
    <submittedName>
        <fullName evidence="2">UDP-glucose 4-epimerase</fullName>
        <ecNumber evidence="2">5.1.3.2</ecNumber>
    </submittedName>
</protein>
<dbReference type="KEGG" id="mff:MFFC18_01490"/>
<dbReference type="EC" id="5.1.3.2" evidence="2"/>
<gene>
    <name evidence="2" type="primary">galE_1</name>
    <name evidence="2" type="ORF">MFFC18_01490</name>
</gene>
<dbReference type="Gene3D" id="3.40.50.720">
    <property type="entry name" value="NAD(P)-binding Rossmann-like Domain"/>
    <property type="match status" value="1"/>
</dbReference>
<dbReference type="InterPro" id="IPR036291">
    <property type="entry name" value="NAD(P)-bd_dom_sf"/>
</dbReference>
<keyword evidence="2" id="KW-0413">Isomerase</keyword>
<dbReference type="PANTHER" id="PTHR43245">
    <property type="entry name" value="BIFUNCTIONAL POLYMYXIN RESISTANCE PROTEIN ARNA"/>
    <property type="match status" value="1"/>
</dbReference>
<dbReference type="Proteomes" id="UP000322214">
    <property type="component" value="Chromosome"/>
</dbReference>
<organism evidence="2 3">
    <name type="scientific">Mariniblastus fucicola</name>
    <dbReference type="NCBI Taxonomy" id="980251"/>
    <lineage>
        <taxon>Bacteria</taxon>
        <taxon>Pseudomonadati</taxon>
        <taxon>Planctomycetota</taxon>
        <taxon>Planctomycetia</taxon>
        <taxon>Pirellulales</taxon>
        <taxon>Pirellulaceae</taxon>
        <taxon>Mariniblastus</taxon>
    </lineage>
</organism>
<dbReference type="RefSeq" id="WP_075082904.1">
    <property type="nucleotide sequence ID" value="NZ_CP042912.1"/>
</dbReference>
<dbReference type="EMBL" id="CP042912">
    <property type="protein sequence ID" value="QEG20302.1"/>
    <property type="molecule type" value="Genomic_DNA"/>
</dbReference>
<sequence>MKVLITGGAGFIGSYFAETLIDMGHDIISLDIAPPSKAVDDVDYQIGDIRNAPRLRSLVDGVDAVLHLAAAHHDFGISESTFESVNVDGTRNLCDAMSDANVKHICFFSTVAVYGNEAVPPISEVSEPRPSSPYGVTKFRAEGVLENWTHQENDRKCLIIRPTVTFGAENYANMFSLIRQIEMKRYVKIGAGKNIKSLSYVENIVDAVIQIWLGDRPTRQQYQVFNYIDKPDLSSEQIADIIYDELGFKPPGLRIPFPLARALALPFDLAILLTGKNFPISGARIRKLAKDQTKYESQSIIDHGVSTKVPLEEGIRKMVRWYMKTGRHRKKSEIRRSIPSKLG</sequence>